<evidence type="ECO:0000256" key="6">
    <source>
        <dbReference type="ARBA" id="ARBA00022727"/>
    </source>
</evidence>
<dbReference type="PaxDb" id="3218-PP1S223_42V6.1"/>
<dbReference type="STRING" id="3218.A0A2K1JMM8"/>
<dbReference type="GeneID" id="112290830"/>
<dbReference type="InterPro" id="IPR018095">
    <property type="entry name" value="Thymidylate_kin_CS"/>
</dbReference>
<dbReference type="AlphaFoldDB" id="A0A2K1JMM8"/>
<dbReference type="InterPro" id="IPR018094">
    <property type="entry name" value="Thymidylate_kinase"/>
</dbReference>
<reference evidence="11 13" key="2">
    <citation type="journal article" date="2018" name="Plant J.">
        <title>The Physcomitrella patens chromosome-scale assembly reveals moss genome structure and evolution.</title>
        <authorList>
            <person name="Lang D."/>
            <person name="Ullrich K.K."/>
            <person name="Murat F."/>
            <person name="Fuchs J."/>
            <person name="Jenkins J."/>
            <person name="Haas F.B."/>
            <person name="Piednoel M."/>
            <person name="Gundlach H."/>
            <person name="Van Bel M."/>
            <person name="Meyberg R."/>
            <person name="Vives C."/>
            <person name="Morata J."/>
            <person name="Symeonidi A."/>
            <person name="Hiss M."/>
            <person name="Muchero W."/>
            <person name="Kamisugi Y."/>
            <person name="Saleh O."/>
            <person name="Blanc G."/>
            <person name="Decker E.L."/>
            <person name="van Gessel N."/>
            <person name="Grimwood J."/>
            <person name="Hayes R.D."/>
            <person name="Graham S.W."/>
            <person name="Gunter L.E."/>
            <person name="McDaniel S.F."/>
            <person name="Hoernstein S.N.W."/>
            <person name="Larsson A."/>
            <person name="Li F.W."/>
            <person name="Perroud P.F."/>
            <person name="Phillips J."/>
            <person name="Ranjan P."/>
            <person name="Rokshar D.S."/>
            <person name="Rothfels C.J."/>
            <person name="Schneider L."/>
            <person name="Shu S."/>
            <person name="Stevenson D.W."/>
            <person name="Thummler F."/>
            <person name="Tillich M."/>
            <person name="Villarreal Aguilar J.C."/>
            <person name="Widiez T."/>
            <person name="Wong G.K."/>
            <person name="Wymore A."/>
            <person name="Zhang Y."/>
            <person name="Zimmer A.D."/>
            <person name="Quatrano R.S."/>
            <person name="Mayer K.F.X."/>
            <person name="Goodstein D."/>
            <person name="Casacuberta J.M."/>
            <person name="Vandepoele K."/>
            <person name="Reski R."/>
            <person name="Cuming A.C."/>
            <person name="Tuskan G.A."/>
            <person name="Maumus F."/>
            <person name="Salse J."/>
            <person name="Schmutz J."/>
            <person name="Rensing S.A."/>
        </authorList>
    </citation>
    <scope>NUCLEOTIDE SEQUENCE [LARGE SCALE GENOMIC DNA]</scope>
    <source>
        <strain evidence="12 13">cv. Gransden 2004</strain>
    </source>
</reference>
<dbReference type="PANTHER" id="PTHR10344:SF1">
    <property type="entry name" value="THYMIDYLATE KINASE"/>
    <property type="match status" value="1"/>
</dbReference>
<dbReference type="NCBIfam" id="TIGR00041">
    <property type="entry name" value="DTMP_kinase"/>
    <property type="match status" value="1"/>
</dbReference>
<keyword evidence="13" id="KW-1185">Reference proteome</keyword>
<dbReference type="EC" id="2.7.4.9" evidence="3"/>
<dbReference type="HAMAP" id="MF_00165">
    <property type="entry name" value="Thymidylate_kinase"/>
    <property type="match status" value="1"/>
</dbReference>
<evidence type="ECO:0000259" key="10">
    <source>
        <dbReference type="Pfam" id="PF02223"/>
    </source>
</evidence>
<evidence type="ECO:0000256" key="5">
    <source>
        <dbReference type="ARBA" id="ARBA00022679"/>
    </source>
</evidence>
<dbReference type="EnsemblPlants" id="Pp3c13_20320V3.4">
    <property type="protein sequence ID" value="Pp3c13_20320V3.4"/>
    <property type="gene ID" value="Pp3c13_20320"/>
</dbReference>
<keyword evidence="7" id="KW-0547">Nucleotide-binding</keyword>
<dbReference type="GO" id="GO:0005524">
    <property type="term" value="F:ATP binding"/>
    <property type="evidence" value="ECO:0007669"/>
    <property type="project" value="UniProtKB-KW"/>
</dbReference>
<evidence type="ECO:0000256" key="9">
    <source>
        <dbReference type="ARBA" id="ARBA00022840"/>
    </source>
</evidence>
<dbReference type="GO" id="GO:0006235">
    <property type="term" value="P:dTTP biosynthetic process"/>
    <property type="evidence" value="ECO:0000318"/>
    <property type="project" value="GO_Central"/>
</dbReference>
<evidence type="ECO:0000256" key="2">
    <source>
        <dbReference type="ARBA" id="ARBA00009776"/>
    </source>
</evidence>
<dbReference type="GO" id="GO:0004798">
    <property type="term" value="F:dTMP kinase activity"/>
    <property type="evidence" value="ECO:0000318"/>
    <property type="project" value="GO_Central"/>
</dbReference>
<accession>A0A2K1JMM8</accession>
<comment type="similarity">
    <text evidence="2">Belongs to the thymidylate kinase family.</text>
</comment>
<evidence type="ECO:0000313" key="11">
    <source>
        <dbReference type="EMBL" id="PNR42792.1"/>
    </source>
</evidence>
<evidence type="ECO:0000256" key="4">
    <source>
        <dbReference type="ARBA" id="ARBA00017144"/>
    </source>
</evidence>
<evidence type="ECO:0000313" key="13">
    <source>
        <dbReference type="Proteomes" id="UP000006727"/>
    </source>
</evidence>
<dbReference type="GO" id="GO:0005739">
    <property type="term" value="C:mitochondrion"/>
    <property type="evidence" value="ECO:0000318"/>
    <property type="project" value="GO_Central"/>
</dbReference>
<dbReference type="PROSITE" id="PS01331">
    <property type="entry name" value="THYMIDYLATE_KINASE"/>
    <property type="match status" value="1"/>
</dbReference>
<protein>
    <recommendedName>
        <fullName evidence="4">Thymidylate kinase</fullName>
        <ecNumber evidence="3">2.7.4.9</ecNumber>
    </recommendedName>
</protein>
<dbReference type="EnsemblPlants" id="Pp3c13_20320V3.1">
    <property type="protein sequence ID" value="Pp3c13_20320V3.1"/>
    <property type="gene ID" value="Pp3c13_20320"/>
</dbReference>
<evidence type="ECO:0000256" key="8">
    <source>
        <dbReference type="ARBA" id="ARBA00022777"/>
    </source>
</evidence>
<proteinExistence type="inferred from homology"/>
<dbReference type="OMA" id="YWHQFDA"/>
<dbReference type="GO" id="GO:0006233">
    <property type="term" value="P:dTDP biosynthetic process"/>
    <property type="evidence" value="ECO:0000318"/>
    <property type="project" value="GO_Central"/>
</dbReference>
<feature type="domain" description="Thymidylate kinase-like" evidence="10">
    <location>
        <begin position="54"/>
        <end position="227"/>
    </location>
</feature>
<evidence type="ECO:0000256" key="7">
    <source>
        <dbReference type="ARBA" id="ARBA00022741"/>
    </source>
</evidence>
<keyword evidence="5" id="KW-0808">Transferase</keyword>
<dbReference type="Gramene" id="Pp3c13_20320V3.1">
    <property type="protein sequence ID" value="Pp3c13_20320V3.1"/>
    <property type="gene ID" value="Pp3c13_20320"/>
</dbReference>
<dbReference type="GO" id="GO:0004550">
    <property type="term" value="F:nucleoside diphosphate kinase activity"/>
    <property type="evidence" value="ECO:0000318"/>
    <property type="project" value="GO_Central"/>
</dbReference>
<dbReference type="SUPFAM" id="SSF52540">
    <property type="entry name" value="P-loop containing nucleoside triphosphate hydrolases"/>
    <property type="match status" value="1"/>
</dbReference>
<comment type="pathway">
    <text evidence="1">Pyrimidine metabolism; dTTP biosynthesis.</text>
</comment>
<name>A0A2K1JMM8_PHYPA</name>
<organism evidence="11">
    <name type="scientific">Physcomitrium patens</name>
    <name type="common">Spreading-leaved earth moss</name>
    <name type="synonym">Physcomitrella patens</name>
    <dbReference type="NCBI Taxonomy" id="3218"/>
    <lineage>
        <taxon>Eukaryota</taxon>
        <taxon>Viridiplantae</taxon>
        <taxon>Streptophyta</taxon>
        <taxon>Embryophyta</taxon>
        <taxon>Bryophyta</taxon>
        <taxon>Bryophytina</taxon>
        <taxon>Bryopsida</taxon>
        <taxon>Funariidae</taxon>
        <taxon>Funariales</taxon>
        <taxon>Funariaceae</taxon>
        <taxon>Physcomitrium</taxon>
    </lineage>
</organism>
<dbReference type="CDD" id="cd01672">
    <property type="entry name" value="TMPK"/>
    <property type="match status" value="1"/>
</dbReference>
<dbReference type="PANTHER" id="PTHR10344">
    <property type="entry name" value="THYMIDYLATE KINASE"/>
    <property type="match status" value="1"/>
</dbReference>
<dbReference type="Gene3D" id="3.40.50.300">
    <property type="entry name" value="P-loop containing nucleotide triphosphate hydrolases"/>
    <property type="match status" value="1"/>
</dbReference>
<dbReference type="Pfam" id="PF02223">
    <property type="entry name" value="Thymidylate_kin"/>
    <property type="match status" value="1"/>
</dbReference>
<reference evidence="11 13" key="1">
    <citation type="journal article" date="2008" name="Science">
        <title>The Physcomitrella genome reveals evolutionary insights into the conquest of land by plants.</title>
        <authorList>
            <person name="Rensing S."/>
            <person name="Lang D."/>
            <person name="Zimmer A."/>
            <person name="Terry A."/>
            <person name="Salamov A."/>
            <person name="Shapiro H."/>
            <person name="Nishiyama T."/>
            <person name="Perroud P.-F."/>
            <person name="Lindquist E."/>
            <person name="Kamisugi Y."/>
            <person name="Tanahashi T."/>
            <person name="Sakakibara K."/>
            <person name="Fujita T."/>
            <person name="Oishi K."/>
            <person name="Shin-I T."/>
            <person name="Kuroki Y."/>
            <person name="Toyoda A."/>
            <person name="Suzuki Y."/>
            <person name="Hashimoto A."/>
            <person name="Yamaguchi K."/>
            <person name="Sugano A."/>
            <person name="Kohara Y."/>
            <person name="Fujiyama A."/>
            <person name="Anterola A."/>
            <person name="Aoki S."/>
            <person name="Ashton N."/>
            <person name="Barbazuk W.B."/>
            <person name="Barker E."/>
            <person name="Bennetzen J."/>
            <person name="Bezanilla M."/>
            <person name="Blankenship R."/>
            <person name="Cho S.H."/>
            <person name="Dutcher S."/>
            <person name="Estelle M."/>
            <person name="Fawcett J.A."/>
            <person name="Gundlach H."/>
            <person name="Hanada K."/>
            <person name="Heyl A."/>
            <person name="Hicks K.A."/>
            <person name="Hugh J."/>
            <person name="Lohr M."/>
            <person name="Mayer K."/>
            <person name="Melkozernov A."/>
            <person name="Murata T."/>
            <person name="Nelson D."/>
            <person name="Pils B."/>
            <person name="Prigge M."/>
            <person name="Reiss B."/>
            <person name="Renner T."/>
            <person name="Rombauts S."/>
            <person name="Rushton P."/>
            <person name="Sanderfoot A."/>
            <person name="Schween G."/>
            <person name="Shiu S.-H."/>
            <person name="Stueber K."/>
            <person name="Theodoulou F.L."/>
            <person name="Tu H."/>
            <person name="Van de Peer Y."/>
            <person name="Verrier P.J."/>
            <person name="Waters E."/>
            <person name="Wood A."/>
            <person name="Yang L."/>
            <person name="Cove D."/>
            <person name="Cuming A."/>
            <person name="Hasebe M."/>
            <person name="Lucas S."/>
            <person name="Mishler D.B."/>
            <person name="Reski R."/>
            <person name="Grigoriev I."/>
            <person name="Quatrano R.S."/>
            <person name="Boore J.L."/>
        </authorList>
    </citation>
    <scope>NUCLEOTIDE SEQUENCE [LARGE SCALE GENOMIC DNA]</scope>
    <source>
        <strain evidence="12 13">cv. Gransden 2004</strain>
    </source>
</reference>
<dbReference type="GO" id="GO:0005737">
    <property type="term" value="C:cytoplasm"/>
    <property type="evidence" value="ECO:0000318"/>
    <property type="project" value="GO_Central"/>
</dbReference>
<dbReference type="FunCoup" id="A0A2K1JMM8">
    <property type="interactions" value="3387"/>
</dbReference>
<dbReference type="RefSeq" id="XP_024393337.1">
    <property type="nucleotide sequence ID" value="XM_024537569.2"/>
</dbReference>
<dbReference type="Gramene" id="Pp3c13_20320V3.4">
    <property type="protein sequence ID" value="Pp3c13_20320V3.4"/>
    <property type="gene ID" value="Pp3c13_20320"/>
</dbReference>
<dbReference type="OrthoDB" id="425602at2759"/>
<dbReference type="Proteomes" id="UP000006727">
    <property type="component" value="Chromosome 13"/>
</dbReference>
<dbReference type="GO" id="GO:0005634">
    <property type="term" value="C:nucleus"/>
    <property type="evidence" value="ECO:0000318"/>
    <property type="project" value="GO_Central"/>
</dbReference>
<dbReference type="InterPro" id="IPR027417">
    <property type="entry name" value="P-loop_NTPase"/>
</dbReference>
<sequence length="259" mass="28245">MVLSLPIRLGSSALGVGRATVRLRERSMGFRPAMAAINPSSSGENTGRGALIVLEGLDRSGKSSQCAQLASYLESQGVAVEAWRFPDRTTAMGRMISSYLSCQTDLDAAAIHLLFSANRWEKCSLMESKLKAGTTLVIDRYSYSGVAFSVAKGLDLDWCKGPEAGLPAPDLVFYLDISAEVAAARGGYGGERYEKLEIQKKVEKVFKSLKDTTWQSVDATQSIDSIQSVLREESVKAINECQSGKQLMQMWLSKEQVLE</sequence>
<reference evidence="12" key="3">
    <citation type="submission" date="2020-12" db="UniProtKB">
        <authorList>
            <consortium name="EnsemblPlants"/>
        </authorList>
    </citation>
    <scope>IDENTIFICATION</scope>
</reference>
<evidence type="ECO:0000313" key="12">
    <source>
        <dbReference type="EnsemblPlants" id="Pp3c13_20320V3.1"/>
    </source>
</evidence>
<dbReference type="EMBL" id="ABEU02000013">
    <property type="protein sequence ID" value="PNR42792.1"/>
    <property type="molecule type" value="Genomic_DNA"/>
</dbReference>
<dbReference type="InterPro" id="IPR039430">
    <property type="entry name" value="Thymidylate_kin-like_dom"/>
</dbReference>
<keyword evidence="8" id="KW-0418">Kinase</keyword>
<dbReference type="GO" id="GO:0006227">
    <property type="term" value="P:dUDP biosynthetic process"/>
    <property type="evidence" value="ECO:0000318"/>
    <property type="project" value="GO_Central"/>
</dbReference>
<keyword evidence="9" id="KW-0067">ATP-binding</keyword>
<dbReference type="FunFam" id="3.40.50.300:FF:000679">
    <property type="entry name" value="Thymidylate kinase"/>
    <property type="match status" value="1"/>
</dbReference>
<gene>
    <name evidence="12" type="primary">LOC112290830</name>
    <name evidence="11" type="ORF">PHYPA_017622</name>
</gene>
<evidence type="ECO:0000256" key="1">
    <source>
        <dbReference type="ARBA" id="ARBA00004992"/>
    </source>
</evidence>
<evidence type="ECO:0000256" key="3">
    <source>
        <dbReference type="ARBA" id="ARBA00012980"/>
    </source>
</evidence>
<keyword evidence="6" id="KW-0545">Nucleotide biosynthesis</keyword>